<organism evidence="3 4">
    <name type="scientific">Streptomyces cirratus</name>
    <dbReference type="NCBI Taxonomy" id="68187"/>
    <lineage>
        <taxon>Bacteria</taxon>
        <taxon>Bacillati</taxon>
        <taxon>Actinomycetota</taxon>
        <taxon>Actinomycetes</taxon>
        <taxon>Kitasatosporales</taxon>
        <taxon>Streptomycetaceae</taxon>
        <taxon>Streptomyces</taxon>
    </lineage>
</organism>
<reference evidence="4" key="1">
    <citation type="journal article" date="2019" name="Int. J. Syst. Evol. Microbiol.">
        <title>The Global Catalogue of Microorganisms (GCM) 10K type strain sequencing project: providing services to taxonomists for standard genome sequencing and annotation.</title>
        <authorList>
            <consortium name="The Broad Institute Genomics Platform"/>
            <consortium name="The Broad Institute Genome Sequencing Center for Infectious Disease"/>
            <person name="Wu L."/>
            <person name="Ma J."/>
        </authorList>
    </citation>
    <scope>NUCLEOTIDE SEQUENCE [LARGE SCALE GENOMIC DNA]</scope>
    <source>
        <strain evidence="4">JCM 4738</strain>
    </source>
</reference>
<accession>A0ABQ3EZA7</accession>
<evidence type="ECO:0000256" key="2">
    <source>
        <dbReference type="SAM" id="SignalP"/>
    </source>
</evidence>
<keyword evidence="2" id="KW-0732">Signal</keyword>
<evidence type="ECO:0000313" key="3">
    <source>
        <dbReference type="EMBL" id="GHB64879.1"/>
    </source>
</evidence>
<comment type="caution">
    <text evidence="3">The sequence shown here is derived from an EMBL/GenBank/DDBJ whole genome shotgun (WGS) entry which is preliminary data.</text>
</comment>
<dbReference type="Proteomes" id="UP000642673">
    <property type="component" value="Unassembled WGS sequence"/>
</dbReference>
<dbReference type="RefSeq" id="WP_190185449.1">
    <property type="nucleotide sequence ID" value="NZ_BMVP01000007.1"/>
</dbReference>
<feature type="region of interest" description="Disordered" evidence="1">
    <location>
        <begin position="76"/>
        <end position="146"/>
    </location>
</feature>
<gene>
    <name evidence="3" type="ORF">GCM10010347_38470</name>
</gene>
<feature type="compositionally biased region" description="Low complexity" evidence="1">
    <location>
        <begin position="27"/>
        <end position="38"/>
    </location>
</feature>
<proteinExistence type="predicted"/>
<protein>
    <submittedName>
        <fullName evidence="3">Uncharacterized protein</fullName>
    </submittedName>
</protein>
<feature type="chain" id="PRO_5047518314" evidence="2">
    <location>
        <begin position="29"/>
        <end position="146"/>
    </location>
</feature>
<name>A0ABQ3EZA7_9ACTN</name>
<dbReference type="EMBL" id="BMVP01000007">
    <property type="protein sequence ID" value="GHB64879.1"/>
    <property type="molecule type" value="Genomic_DNA"/>
</dbReference>
<keyword evidence="4" id="KW-1185">Reference proteome</keyword>
<evidence type="ECO:0000256" key="1">
    <source>
        <dbReference type="SAM" id="MobiDB-lite"/>
    </source>
</evidence>
<evidence type="ECO:0000313" key="4">
    <source>
        <dbReference type="Proteomes" id="UP000642673"/>
    </source>
</evidence>
<sequence>MSRARGVWWLLGAVLAVLLAATVPGASAGPEGSPASAGPGPGPRLAVPAARTASGASVARTPSALAEAAAVAYEGQGQGPACAPGAGDHGRAPAVPPRDGRDHACAPAVRLPAGPDTGGRALPAGVRVRGPDRPAPGPVELSVMRV</sequence>
<feature type="signal peptide" evidence="2">
    <location>
        <begin position="1"/>
        <end position="28"/>
    </location>
</feature>
<feature type="region of interest" description="Disordered" evidence="1">
    <location>
        <begin position="27"/>
        <end position="53"/>
    </location>
</feature>